<evidence type="ECO:0000256" key="8">
    <source>
        <dbReference type="ARBA" id="ARBA00022917"/>
    </source>
</evidence>
<dbReference type="InterPro" id="IPR020059">
    <property type="entry name" value="Glu/Gln-tRNA-synth_Ib_codon-bd"/>
</dbReference>
<name>A0A2J5HT69_9EURO</name>
<accession>A0A2J5HT69</accession>
<dbReference type="Gene3D" id="3.40.50.620">
    <property type="entry name" value="HUPs"/>
    <property type="match status" value="1"/>
</dbReference>
<dbReference type="InterPro" id="IPR011035">
    <property type="entry name" value="Ribosomal_bL25/Gln-tRNA_synth"/>
</dbReference>
<reference evidence="17" key="1">
    <citation type="submission" date="2017-12" db="EMBL/GenBank/DDBJ databases">
        <authorList>
            <consortium name="DOE Joint Genome Institute"/>
            <person name="Mondo S.J."/>
            <person name="Kjaerbolling I."/>
            <person name="Vesth T.C."/>
            <person name="Frisvad J.C."/>
            <person name="Nybo J.L."/>
            <person name="Theobald S."/>
            <person name="Kuo A."/>
            <person name="Bowyer P."/>
            <person name="Matsuda Y."/>
            <person name="Lyhne E.K."/>
            <person name="Kogle M.E."/>
            <person name="Clum A."/>
            <person name="Lipzen A."/>
            <person name="Salamov A."/>
            <person name="Ngan C.Y."/>
            <person name="Daum C."/>
            <person name="Chiniquy J."/>
            <person name="Barry K."/>
            <person name="LaButti K."/>
            <person name="Haridas S."/>
            <person name="Simmons B.A."/>
            <person name="Magnuson J.K."/>
            <person name="Mortensen U.H."/>
            <person name="Larsen T.O."/>
            <person name="Grigoriev I.V."/>
            <person name="Baker S.E."/>
            <person name="Andersen M.R."/>
            <person name="Nordberg H.P."/>
            <person name="Cantor M.N."/>
            <person name="Hua S.X."/>
        </authorList>
    </citation>
    <scope>NUCLEOTIDE SEQUENCE [LARGE SCALE GENOMIC DNA]</scope>
    <source>
        <strain evidence="17">IBT 19404</strain>
    </source>
</reference>
<evidence type="ECO:0000259" key="14">
    <source>
        <dbReference type="Pfam" id="PF03950"/>
    </source>
</evidence>
<evidence type="ECO:0000256" key="4">
    <source>
        <dbReference type="ARBA" id="ARBA00022490"/>
    </source>
</evidence>
<evidence type="ECO:0000256" key="7">
    <source>
        <dbReference type="ARBA" id="ARBA00022840"/>
    </source>
</evidence>
<keyword evidence="7 12" id="KW-0067">ATP-binding</keyword>
<dbReference type="GO" id="GO:0017102">
    <property type="term" value="C:methionyl glutamyl tRNA synthetase complex"/>
    <property type="evidence" value="ECO:0007669"/>
    <property type="project" value="TreeGrafter"/>
</dbReference>
<dbReference type="InterPro" id="IPR001412">
    <property type="entry name" value="aa-tRNA-synth_I_CS"/>
</dbReference>
<evidence type="ECO:0000256" key="9">
    <source>
        <dbReference type="ARBA" id="ARBA00023146"/>
    </source>
</evidence>
<dbReference type="InterPro" id="IPR020061">
    <property type="entry name" value="Glu_tRNA_lig_a-bdl"/>
</dbReference>
<dbReference type="PRINTS" id="PR00987">
    <property type="entry name" value="TRNASYNTHGLU"/>
</dbReference>
<protein>
    <recommendedName>
        <fullName evidence="3">glutamate--tRNA ligase</fullName>
        <ecNumber evidence="3">6.1.1.17</ecNumber>
    </recommendedName>
    <alternativeName>
        <fullName evidence="10">Glutamyl-tRNA synthetase</fullName>
    </alternativeName>
</protein>
<dbReference type="Gene3D" id="3.90.800.10">
    <property type="entry name" value="Glutamyl-tRNA Synthetase, Domain 3"/>
    <property type="match status" value="1"/>
</dbReference>
<keyword evidence="5 12" id="KW-0436">Ligase</keyword>
<dbReference type="PANTHER" id="PTHR43097:SF5">
    <property type="entry name" value="GLUTAMATE--TRNA LIGASE"/>
    <property type="match status" value="1"/>
</dbReference>
<comment type="catalytic activity">
    <reaction evidence="11">
        <text>tRNA(Glu) + L-glutamate + ATP = L-glutamyl-tRNA(Glu) + AMP + diphosphate</text>
        <dbReference type="Rhea" id="RHEA:23540"/>
        <dbReference type="Rhea" id="RHEA-COMP:9663"/>
        <dbReference type="Rhea" id="RHEA-COMP:9680"/>
        <dbReference type="ChEBI" id="CHEBI:29985"/>
        <dbReference type="ChEBI" id="CHEBI:30616"/>
        <dbReference type="ChEBI" id="CHEBI:33019"/>
        <dbReference type="ChEBI" id="CHEBI:78442"/>
        <dbReference type="ChEBI" id="CHEBI:78520"/>
        <dbReference type="ChEBI" id="CHEBI:456215"/>
        <dbReference type="EC" id="6.1.1.17"/>
    </reaction>
</comment>
<organism evidence="16 17">
    <name type="scientific">Aspergillus taichungensis</name>
    <dbReference type="NCBI Taxonomy" id="482145"/>
    <lineage>
        <taxon>Eukaryota</taxon>
        <taxon>Fungi</taxon>
        <taxon>Dikarya</taxon>
        <taxon>Ascomycota</taxon>
        <taxon>Pezizomycotina</taxon>
        <taxon>Eurotiomycetes</taxon>
        <taxon>Eurotiomycetidae</taxon>
        <taxon>Eurotiales</taxon>
        <taxon>Aspergillaceae</taxon>
        <taxon>Aspergillus</taxon>
        <taxon>Aspergillus subgen. Circumdati</taxon>
    </lineage>
</organism>
<dbReference type="Gene3D" id="1.20.1050.10">
    <property type="match status" value="1"/>
</dbReference>
<evidence type="ECO:0000256" key="5">
    <source>
        <dbReference type="ARBA" id="ARBA00022598"/>
    </source>
</evidence>
<dbReference type="Pfam" id="PF20974">
    <property type="entry name" value="tRNA-synt_1c_C2"/>
    <property type="match status" value="1"/>
</dbReference>
<dbReference type="InterPro" id="IPR004526">
    <property type="entry name" value="Glu-tRNA-synth_arc/euk"/>
</dbReference>
<dbReference type="InterPro" id="IPR020058">
    <property type="entry name" value="Glu/Gln-tRNA-synth_Ib_cat-dom"/>
</dbReference>
<evidence type="ECO:0000256" key="11">
    <source>
        <dbReference type="ARBA" id="ARBA00048351"/>
    </source>
</evidence>
<evidence type="ECO:0000256" key="10">
    <source>
        <dbReference type="ARBA" id="ARBA00030865"/>
    </source>
</evidence>
<dbReference type="InterPro" id="IPR049437">
    <property type="entry name" value="tRNA-synt_1c_C2"/>
</dbReference>
<dbReference type="InterPro" id="IPR014729">
    <property type="entry name" value="Rossmann-like_a/b/a_fold"/>
</dbReference>
<dbReference type="EMBL" id="KZ559546">
    <property type="protein sequence ID" value="PLN80554.1"/>
    <property type="molecule type" value="Genomic_DNA"/>
</dbReference>
<dbReference type="PANTHER" id="PTHR43097">
    <property type="entry name" value="GLUTAMINE-TRNA LIGASE"/>
    <property type="match status" value="1"/>
</dbReference>
<evidence type="ECO:0000256" key="2">
    <source>
        <dbReference type="ARBA" id="ARBA00008927"/>
    </source>
</evidence>
<dbReference type="SUPFAM" id="SSF52374">
    <property type="entry name" value="Nucleotidylyl transferase"/>
    <property type="match status" value="1"/>
</dbReference>
<dbReference type="InterPro" id="IPR050132">
    <property type="entry name" value="Gln/Glu-tRNA_Ligase"/>
</dbReference>
<evidence type="ECO:0000259" key="13">
    <source>
        <dbReference type="Pfam" id="PF00749"/>
    </source>
</evidence>
<evidence type="ECO:0000256" key="1">
    <source>
        <dbReference type="ARBA" id="ARBA00004496"/>
    </source>
</evidence>
<keyword evidence="17" id="KW-1185">Reference proteome</keyword>
<dbReference type="NCBIfam" id="TIGR00463">
    <property type="entry name" value="gltX_arch"/>
    <property type="match status" value="1"/>
</dbReference>
<evidence type="ECO:0000259" key="15">
    <source>
        <dbReference type="Pfam" id="PF20974"/>
    </source>
</evidence>
<dbReference type="SUPFAM" id="SSF50715">
    <property type="entry name" value="Ribosomal protein L25-like"/>
    <property type="match status" value="1"/>
</dbReference>
<keyword evidence="8 12" id="KW-0648">Protein biosynthesis</keyword>
<dbReference type="FunFam" id="1.10.1160.10:FF:000001">
    <property type="entry name" value="Glutamine--tRNA ligase"/>
    <property type="match status" value="1"/>
</dbReference>
<comment type="similarity">
    <text evidence="2">Belongs to the class-I aminoacyl-tRNA synthetase family. Glutamate--tRNA ligase type 2 subfamily.</text>
</comment>
<dbReference type="SUPFAM" id="SSF47616">
    <property type="entry name" value="GST C-terminal domain-like"/>
    <property type="match status" value="1"/>
</dbReference>
<dbReference type="Pfam" id="PF00749">
    <property type="entry name" value="tRNA-synt_1c"/>
    <property type="match status" value="1"/>
</dbReference>
<feature type="domain" description="tRNA synthetases class I (E and Q) anti-codon binding" evidence="15">
    <location>
        <begin position="543"/>
        <end position="617"/>
    </location>
</feature>
<dbReference type="Gene3D" id="2.40.240.10">
    <property type="entry name" value="Ribosomal Protein L25, Chain P"/>
    <property type="match status" value="1"/>
</dbReference>
<dbReference type="GO" id="GO:0005829">
    <property type="term" value="C:cytosol"/>
    <property type="evidence" value="ECO:0007669"/>
    <property type="project" value="TreeGrafter"/>
</dbReference>
<dbReference type="Proteomes" id="UP000235023">
    <property type="component" value="Unassembled WGS sequence"/>
</dbReference>
<gene>
    <name evidence="16" type="ORF">BDW42DRAFT_186000</name>
</gene>
<evidence type="ECO:0000313" key="16">
    <source>
        <dbReference type="EMBL" id="PLN80554.1"/>
    </source>
</evidence>
<dbReference type="GO" id="GO:0005524">
    <property type="term" value="F:ATP binding"/>
    <property type="evidence" value="ECO:0007669"/>
    <property type="project" value="UniProtKB-KW"/>
</dbReference>
<comment type="subcellular location">
    <subcellularLocation>
        <location evidence="1">Cytoplasm</location>
    </subcellularLocation>
</comment>
<dbReference type="AlphaFoldDB" id="A0A2J5HT69"/>
<proteinExistence type="inferred from homology"/>
<dbReference type="GO" id="GO:0004818">
    <property type="term" value="F:glutamate-tRNA ligase activity"/>
    <property type="evidence" value="ECO:0007669"/>
    <property type="project" value="UniProtKB-EC"/>
</dbReference>
<dbReference type="GO" id="GO:0006424">
    <property type="term" value="P:glutamyl-tRNA aminoacylation"/>
    <property type="evidence" value="ECO:0007669"/>
    <property type="project" value="InterPro"/>
</dbReference>
<evidence type="ECO:0000256" key="6">
    <source>
        <dbReference type="ARBA" id="ARBA00022741"/>
    </source>
</evidence>
<evidence type="ECO:0000256" key="3">
    <source>
        <dbReference type="ARBA" id="ARBA00012835"/>
    </source>
</evidence>
<evidence type="ECO:0000256" key="12">
    <source>
        <dbReference type="RuleBase" id="RU363037"/>
    </source>
</evidence>
<evidence type="ECO:0000313" key="17">
    <source>
        <dbReference type="Proteomes" id="UP000235023"/>
    </source>
</evidence>
<dbReference type="InterPro" id="IPR036282">
    <property type="entry name" value="Glutathione-S-Trfase_C_sf"/>
</dbReference>
<dbReference type="InterPro" id="IPR000924">
    <property type="entry name" value="Glu/Gln-tRNA-synth"/>
</dbReference>
<feature type="domain" description="Glutamyl/glutaminyl-tRNA synthetase class Ib anti-codon binding" evidence="14">
    <location>
        <begin position="439"/>
        <end position="531"/>
    </location>
</feature>
<dbReference type="OrthoDB" id="10250478at2759"/>
<keyword evidence="4" id="KW-0963">Cytoplasm</keyword>
<dbReference type="PROSITE" id="PS00178">
    <property type="entry name" value="AA_TRNA_LIGASE_I"/>
    <property type="match status" value="1"/>
</dbReference>
<keyword evidence="9 12" id="KW-0030">Aminoacyl-tRNA synthetase</keyword>
<dbReference type="EC" id="6.1.1.17" evidence="3"/>
<keyword evidence="6 12" id="KW-0547">Nucleotide-binding</keyword>
<dbReference type="Gene3D" id="1.10.1160.10">
    <property type="entry name" value="Glutamyl-trna Synthetase, Domain 2"/>
    <property type="match status" value="1"/>
</dbReference>
<dbReference type="InterPro" id="IPR020056">
    <property type="entry name" value="Rbsml_bL25/Gln-tRNA_synth_N"/>
</dbReference>
<dbReference type="Pfam" id="PF03950">
    <property type="entry name" value="tRNA-synt_1c_C"/>
    <property type="match status" value="1"/>
</dbReference>
<dbReference type="FunFam" id="3.90.800.10:FF:000001">
    <property type="entry name" value="Glutamine--tRNA ligase"/>
    <property type="match status" value="1"/>
</dbReference>
<feature type="domain" description="Glutamyl/glutaminyl-tRNA synthetase class Ib catalytic" evidence="13">
    <location>
        <begin position="153"/>
        <end position="436"/>
    </location>
</feature>
<sequence>MATLTVATKANGALVLPAVLAATYLSMNCDYKVTIEYKDVRTLERGEILNLATDVGDTAVDGSVVYFLVNRTGFTHGPQQTQISDWIQQDTALFTPDFISLRQPMHELDSHLTLRSYIIGYSLTLADILTWATLRSNKASPTLRKASTNVNRWFPPEPSGYLHIGHAKAALLNDYFAHEYASERGVLIESSEFQDSILKDLELLGVRPDRMYDGCVRLIRLGKAYAGNTPKELMQDQRRDGLPSACRDMSVEDTLSRLESMKSGSQEGQQWCIRARISIDNPNKALRDPVIYRCNSQPHHRTGTTWAIYPTYDFCAPFLDALEGVTHALRTNEYRDRNPQYHWVQQALSLREVDIWDFPRLSFVRTVLSKRKLSLLVEKGVVSGWDDPRMPTVRGIRQRGMTVPALREFILKQGPSQNVVNLDWAAFWATNKKYIDPAAPRHTAIVSLNAVSATVDGVAETTCVDRPRHNKNASLGTKKVFFGREILLAQDDAASLKPDQELTLMNWGNAIVTSITTDPHTGTVQEVKLHLHLEGDFKKTDKKVTWLAREPTNTVPVDLVYFDHLINKDKLESGDDLLSCVTPQSEVRVEAWADCGVAGFVEDDIVQLDRVGYFRVDCAYNSGGRAVLFDIPTGKSSSFVGGRG</sequence>